<sequence>MTYPPQQPGQPGPYGQPGGFPQQPQQPGGYPQQPAGGFPQQPGYPQQPTGGFPQQPQQPNPYGQQPSGGFPQQPSGGFPQQPQFGQQFGQPGGYPGGPVPGKKSPLPWILGGVGVLVVVALIVVFVFVKPFGGGTSGSPEDAAQAIVDMYNKQDASGIRAATCKKLQDDVDNAMKNLDPSKLTASLPAELRNMTLKASLVGVTSVSDSSADAKVSQHFENVPSKYASMIKDRTVTMKMVKESGSWKVCGLSGLSSGGSTSPSGSTRPSSSGGYGGYGSSVIPTYPTYPSYGN</sequence>
<feature type="region of interest" description="Disordered" evidence="1">
    <location>
        <begin position="253"/>
        <end position="292"/>
    </location>
</feature>
<keyword evidence="2" id="KW-0812">Transmembrane</keyword>
<dbReference type="Proteomes" id="UP000517916">
    <property type="component" value="Unassembled WGS sequence"/>
</dbReference>
<keyword evidence="2" id="KW-1133">Transmembrane helix</keyword>
<feature type="compositionally biased region" description="Low complexity" evidence="1">
    <location>
        <begin position="253"/>
        <end position="270"/>
    </location>
</feature>
<protein>
    <recommendedName>
        <fullName evidence="5">DUF4878 domain-containing protein</fullName>
    </recommendedName>
</protein>
<dbReference type="Gene3D" id="3.10.450.50">
    <property type="match status" value="1"/>
</dbReference>
<evidence type="ECO:0000256" key="1">
    <source>
        <dbReference type="SAM" id="MobiDB-lite"/>
    </source>
</evidence>
<keyword evidence="4" id="KW-1185">Reference proteome</keyword>
<proteinExistence type="predicted"/>
<dbReference type="RefSeq" id="WP_182838863.1">
    <property type="nucleotide sequence ID" value="NZ_BAAABQ010000073.1"/>
</dbReference>
<name>A0ABR6BN99_9PSEU</name>
<feature type="compositionally biased region" description="Low complexity" evidence="1">
    <location>
        <begin position="19"/>
        <end position="89"/>
    </location>
</feature>
<gene>
    <name evidence="3" type="ORF">BC739_005594</name>
</gene>
<organism evidence="3 4">
    <name type="scientific">Kutzneria viridogrisea</name>
    <dbReference type="NCBI Taxonomy" id="47990"/>
    <lineage>
        <taxon>Bacteria</taxon>
        <taxon>Bacillati</taxon>
        <taxon>Actinomycetota</taxon>
        <taxon>Actinomycetes</taxon>
        <taxon>Pseudonocardiales</taxon>
        <taxon>Pseudonocardiaceae</taxon>
        <taxon>Kutzneria</taxon>
    </lineage>
</organism>
<comment type="caution">
    <text evidence="3">The sequence shown here is derived from an EMBL/GenBank/DDBJ whole genome shotgun (WGS) entry which is preliminary data.</text>
</comment>
<feature type="region of interest" description="Disordered" evidence="1">
    <location>
        <begin position="1"/>
        <end position="99"/>
    </location>
</feature>
<accession>A0ABR6BN99</accession>
<feature type="transmembrane region" description="Helical" evidence="2">
    <location>
        <begin position="108"/>
        <end position="128"/>
    </location>
</feature>
<keyword evidence="2" id="KW-0472">Membrane</keyword>
<evidence type="ECO:0008006" key="5">
    <source>
        <dbReference type="Google" id="ProtNLM"/>
    </source>
</evidence>
<reference evidence="3 4" key="1">
    <citation type="submission" date="2020-08" db="EMBL/GenBank/DDBJ databases">
        <title>Genomic Encyclopedia of Archaeal and Bacterial Type Strains, Phase II (KMG-II): from individual species to whole genera.</title>
        <authorList>
            <person name="Goeker M."/>
        </authorList>
    </citation>
    <scope>NUCLEOTIDE SEQUENCE [LARGE SCALE GENOMIC DNA]</scope>
    <source>
        <strain evidence="3 4">DSM 43850</strain>
    </source>
</reference>
<evidence type="ECO:0000313" key="3">
    <source>
        <dbReference type="EMBL" id="MBA8928377.1"/>
    </source>
</evidence>
<evidence type="ECO:0000256" key="2">
    <source>
        <dbReference type="SAM" id="Phobius"/>
    </source>
</evidence>
<dbReference type="EMBL" id="JACJID010000004">
    <property type="protein sequence ID" value="MBA8928377.1"/>
    <property type="molecule type" value="Genomic_DNA"/>
</dbReference>
<feature type="compositionally biased region" description="Pro residues" evidence="1">
    <location>
        <begin position="1"/>
        <end position="11"/>
    </location>
</feature>
<evidence type="ECO:0000313" key="4">
    <source>
        <dbReference type="Proteomes" id="UP000517916"/>
    </source>
</evidence>